<dbReference type="RefSeq" id="WP_338265669.1">
    <property type="nucleotide sequence ID" value="NZ_AP027271.1"/>
</dbReference>
<evidence type="ECO:0000313" key="4">
    <source>
        <dbReference type="EMBL" id="BDX02081.1"/>
    </source>
</evidence>
<dbReference type="Proteomes" id="UP001307608">
    <property type="component" value="Chromosome"/>
</dbReference>
<dbReference type="InterPro" id="IPR044084">
    <property type="entry name" value="AvModA-like_subst-bd"/>
</dbReference>
<gene>
    <name evidence="4" type="primary">modA</name>
    <name evidence="4" type="ORF">MACH16_08290</name>
</gene>
<evidence type="ECO:0000256" key="2">
    <source>
        <dbReference type="ARBA" id="ARBA00022723"/>
    </source>
</evidence>
<protein>
    <submittedName>
        <fullName evidence="4">Molybdate ABC transporter substrate-binding protein</fullName>
    </submittedName>
</protein>
<comment type="similarity">
    <text evidence="1">Belongs to the bacterial solute-binding protein ModA family.</text>
</comment>
<evidence type="ECO:0000256" key="1">
    <source>
        <dbReference type="ARBA" id="ARBA00009175"/>
    </source>
</evidence>
<dbReference type="PIRSF" id="PIRSF004846">
    <property type="entry name" value="ModA"/>
    <property type="match status" value="1"/>
</dbReference>
<name>A0ABN6WJ97_9GAMM</name>
<keyword evidence="3" id="KW-0732">Signal</keyword>
<keyword evidence="2" id="KW-0479">Metal-binding</keyword>
<organism evidence="4 5">
    <name type="scientific">Marinomonas pontica</name>
    <dbReference type="NCBI Taxonomy" id="264739"/>
    <lineage>
        <taxon>Bacteria</taxon>
        <taxon>Pseudomonadati</taxon>
        <taxon>Pseudomonadota</taxon>
        <taxon>Gammaproteobacteria</taxon>
        <taxon>Oceanospirillales</taxon>
        <taxon>Oceanospirillaceae</taxon>
        <taxon>Marinomonas</taxon>
    </lineage>
</organism>
<dbReference type="EMBL" id="AP027271">
    <property type="protein sequence ID" value="BDX02081.1"/>
    <property type="molecule type" value="Genomic_DNA"/>
</dbReference>
<dbReference type="PANTHER" id="PTHR30632:SF14">
    <property type="entry name" value="TUNGSTATE_MOLYBDATE_CHROMATE-BINDING PROTEIN MODA"/>
    <property type="match status" value="1"/>
</dbReference>
<accession>A0ABN6WJ97</accession>
<proteinExistence type="inferred from homology"/>
<dbReference type="NCBIfam" id="TIGR01256">
    <property type="entry name" value="modA"/>
    <property type="match status" value="1"/>
</dbReference>
<dbReference type="PANTHER" id="PTHR30632">
    <property type="entry name" value="MOLYBDATE-BINDING PERIPLASMIC PROTEIN"/>
    <property type="match status" value="1"/>
</dbReference>
<dbReference type="InterPro" id="IPR005950">
    <property type="entry name" value="ModA"/>
</dbReference>
<dbReference type="SUPFAM" id="SSF53850">
    <property type="entry name" value="Periplasmic binding protein-like II"/>
    <property type="match status" value="1"/>
</dbReference>
<dbReference type="CDD" id="cd13539">
    <property type="entry name" value="PBP2_AvModA"/>
    <property type="match status" value="1"/>
</dbReference>
<evidence type="ECO:0000256" key="3">
    <source>
        <dbReference type="ARBA" id="ARBA00022729"/>
    </source>
</evidence>
<dbReference type="Pfam" id="PF13531">
    <property type="entry name" value="SBP_bac_11"/>
    <property type="match status" value="1"/>
</dbReference>
<dbReference type="Gene3D" id="3.40.190.10">
    <property type="entry name" value="Periplasmic binding protein-like II"/>
    <property type="match status" value="2"/>
</dbReference>
<sequence>MINKTTLTKLHCIFYRRPVVLLFMTLTCLSLSVTSQARALHLAVASNFIAPIKQLAMEFQQETGNDITLSFGSSGKLFAQIQHGAPFDIFLSADVAKPEALIKNRLAEPNSLVIYAKGKLALWSVHPMTGSLEDVLQRAHHIAIANPKLAPYGKAAKESLMSLSLWDTAKTKIVQGENIGQTYQFVYSQNADIGFVAYSQVLAGDIKGNIIAIPNQRHSKINQAAVVVSQSKKKELAKQFMAFLMRPDIQTKIAQFGYSTTTD</sequence>
<evidence type="ECO:0000313" key="5">
    <source>
        <dbReference type="Proteomes" id="UP001307608"/>
    </source>
</evidence>
<reference evidence="4 5" key="1">
    <citation type="submission" date="2023-01" db="EMBL/GenBank/DDBJ databases">
        <title>Complete genome sequence of Marinomonas pontica strain 200518_36.</title>
        <authorList>
            <person name="Ueki S."/>
            <person name="Gajardo G."/>
            <person name="Maruyama F."/>
        </authorList>
    </citation>
    <scope>NUCLEOTIDE SEQUENCE [LARGE SCALE GENOMIC DNA]</scope>
    <source>
        <strain evidence="4 5">200518_36</strain>
    </source>
</reference>
<dbReference type="InterPro" id="IPR050682">
    <property type="entry name" value="ModA/WtpA"/>
</dbReference>
<keyword evidence="5" id="KW-1185">Reference proteome</keyword>